<comment type="caution">
    <text evidence="1">The sequence shown here is derived from an EMBL/GenBank/DDBJ whole genome shotgun (WGS) entry which is preliminary data.</text>
</comment>
<reference evidence="1" key="1">
    <citation type="submission" date="2023-08" db="EMBL/GenBank/DDBJ databases">
        <title>Functional and genomic diversity of the sorghum phyllosphere microbiome.</title>
        <authorList>
            <person name="Shade A."/>
        </authorList>
    </citation>
    <scope>NUCLEOTIDE SEQUENCE</scope>
    <source>
        <strain evidence="1">SORGH_AS_0974</strain>
    </source>
</reference>
<sequence>MLSAKSNHAVYLPAISANYAKLGHSLHFKRTFAFSERDLNFLDPASGLFHYPYALYSAGQAAKTDGAANQTNLVSHRDRDRTTVIGDSGGFQIQEGTIKFTGDATCERMLRWMESHSDFSMSLDFPTGGISPGNVAQHTARLDAGGKITAMSAANSLSLDYNACLTQSLLNLDYFVRNRIPTKTNLLNVIQGRTERESKVWYEAVKAYSLEGWAFAGAHQSAFSLTIARLLDMIDDGLLQKAKWIHFLGISTLEPAYLFTTILRCLRRYNPEIGISFDTSSPFIAAANFNMYTSFRFDKYGCAFSTVSVAEHANVDDIRTLNDISRDFVKEIVIARTGAPERRFTPLPVATAIGSRVTVAEICELKDNRWRITTDGVWILMNHNVEIFKKAFEALNRSFDENPWHDDMPVYVRAAKVAIELIFEKHDSTSPAAARALLKESALMLDVFADMRN</sequence>
<dbReference type="AlphaFoldDB" id="A0AAJ2BCI7"/>
<dbReference type="EMBL" id="JAVIZC010000003">
    <property type="protein sequence ID" value="MDR6103019.1"/>
    <property type="molecule type" value="Genomic_DNA"/>
</dbReference>
<organism evidence="1 2">
    <name type="scientific">Agrobacterium larrymoorei</name>
    <dbReference type="NCBI Taxonomy" id="160699"/>
    <lineage>
        <taxon>Bacteria</taxon>
        <taxon>Pseudomonadati</taxon>
        <taxon>Pseudomonadota</taxon>
        <taxon>Alphaproteobacteria</taxon>
        <taxon>Hyphomicrobiales</taxon>
        <taxon>Rhizobiaceae</taxon>
        <taxon>Rhizobium/Agrobacterium group</taxon>
        <taxon>Agrobacterium</taxon>
    </lineage>
</organism>
<evidence type="ECO:0000313" key="1">
    <source>
        <dbReference type="EMBL" id="MDR6103019.1"/>
    </source>
</evidence>
<dbReference type="GO" id="GO:0006400">
    <property type="term" value="P:tRNA modification"/>
    <property type="evidence" value="ECO:0007669"/>
    <property type="project" value="InterPro"/>
</dbReference>
<dbReference type="Gene3D" id="3.20.20.105">
    <property type="entry name" value="Queuine tRNA-ribosyltransferase-like"/>
    <property type="match status" value="1"/>
</dbReference>
<dbReference type="InterPro" id="IPR036511">
    <property type="entry name" value="TGT-like_sf"/>
</dbReference>
<dbReference type="RefSeq" id="WP_309771555.1">
    <property type="nucleotide sequence ID" value="NZ_JAVIZC010000003.1"/>
</dbReference>
<evidence type="ECO:0000313" key="2">
    <source>
        <dbReference type="Proteomes" id="UP001255601"/>
    </source>
</evidence>
<name>A0AAJ2BCI7_9HYPH</name>
<protein>
    <submittedName>
        <fullName evidence="1">Uncharacterized protein</fullName>
    </submittedName>
</protein>
<dbReference type="Proteomes" id="UP001255601">
    <property type="component" value="Unassembled WGS sequence"/>
</dbReference>
<accession>A0AAJ2BCI7</accession>
<gene>
    <name evidence="1" type="ORF">QE369_003216</name>
</gene>
<proteinExistence type="predicted"/>